<comment type="caution">
    <text evidence="1">The sequence shown here is derived from an EMBL/GenBank/DDBJ whole genome shotgun (WGS) entry which is preliminary data.</text>
</comment>
<feature type="non-terminal residue" evidence="1">
    <location>
        <position position="181"/>
    </location>
</feature>
<dbReference type="Gene3D" id="1.10.2080.10">
    <property type="entry name" value="Insect odorant-binding protein A10/Ejaculatory bulb-specific protein 3"/>
    <property type="match status" value="1"/>
</dbReference>
<feature type="non-terminal residue" evidence="1">
    <location>
        <position position="1"/>
    </location>
</feature>
<dbReference type="Proteomes" id="UP000668214">
    <property type="component" value="Unassembled WGS sequence"/>
</dbReference>
<dbReference type="AlphaFoldDB" id="A0A836F695"/>
<name>A0A836F695_9HYME</name>
<sequence length="181" mass="20328">MHLRENASSPGCDAVQSVTQSLCSLRNARANPHGIRDFSRGYRNGSNNLLVASDGVNEVLALFLLVVAVVLAEEKYTTKYDNIDLDTILTSERLLKNYVNCLLDKGSCTPDGKELKEILPDALMTECHKCSEKQKKGTEKVVRYLVNKKPETWEQLKKKYDSTGEYSIKYTDEAHKQGINV</sequence>
<dbReference type="InterPro" id="IPR005055">
    <property type="entry name" value="A10/PebIII"/>
</dbReference>
<protein>
    <submittedName>
        <fullName evidence="1">PEB3 protein</fullName>
    </submittedName>
</protein>
<reference evidence="1" key="1">
    <citation type="submission" date="2020-02" db="EMBL/GenBank/DDBJ databases">
        <title>Relaxed selection underlies rapid genomic changes in the transitions from sociality to social parasitism in ants.</title>
        <authorList>
            <person name="Bi X."/>
        </authorList>
    </citation>
    <scope>NUCLEOTIDE SEQUENCE</scope>
    <source>
        <strain evidence="1">BGI-DK2014c</strain>
        <tissue evidence="1">Whole body</tissue>
    </source>
</reference>
<dbReference type="InterPro" id="IPR036682">
    <property type="entry name" value="OS_D_A10/PebIII_sf"/>
</dbReference>
<dbReference type="Pfam" id="PF03392">
    <property type="entry name" value="OS-D"/>
    <property type="match status" value="1"/>
</dbReference>
<keyword evidence="2" id="KW-1185">Reference proteome</keyword>
<dbReference type="EMBL" id="JAANIA010001271">
    <property type="protein sequence ID" value="KAG5320983.1"/>
    <property type="molecule type" value="Genomic_DNA"/>
</dbReference>
<proteinExistence type="predicted"/>
<evidence type="ECO:0000313" key="2">
    <source>
        <dbReference type="Proteomes" id="UP000668214"/>
    </source>
</evidence>
<gene>
    <name evidence="1" type="primary">Ebpiii_2</name>
    <name evidence="1" type="ORF">G6Z78_0009349</name>
</gene>
<dbReference type="PANTHER" id="PTHR11257:SF12">
    <property type="entry name" value="EJACULATORY BULB-SPECIFIC PROTEIN 3-RELATED"/>
    <property type="match status" value="1"/>
</dbReference>
<organism evidence="1 2">
    <name type="scientific">Pseudoatta argentina</name>
    <dbReference type="NCBI Taxonomy" id="621737"/>
    <lineage>
        <taxon>Eukaryota</taxon>
        <taxon>Metazoa</taxon>
        <taxon>Ecdysozoa</taxon>
        <taxon>Arthropoda</taxon>
        <taxon>Hexapoda</taxon>
        <taxon>Insecta</taxon>
        <taxon>Pterygota</taxon>
        <taxon>Neoptera</taxon>
        <taxon>Endopterygota</taxon>
        <taxon>Hymenoptera</taxon>
        <taxon>Apocrita</taxon>
        <taxon>Aculeata</taxon>
        <taxon>Formicoidea</taxon>
        <taxon>Formicidae</taxon>
        <taxon>Myrmicinae</taxon>
        <taxon>Pseudoatta</taxon>
    </lineage>
</organism>
<dbReference type="SUPFAM" id="SSF100910">
    <property type="entry name" value="Chemosensory protein Csp2"/>
    <property type="match status" value="1"/>
</dbReference>
<evidence type="ECO:0000313" key="1">
    <source>
        <dbReference type="EMBL" id="KAG5320983.1"/>
    </source>
</evidence>
<accession>A0A836F695</accession>
<dbReference type="PANTHER" id="PTHR11257">
    <property type="entry name" value="CHEMOSENSORY PROTEIN-RELATED"/>
    <property type="match status" value="1"/>
</dbReference>